<sequence>MLITHQQFVKDDIKHGMLVQLGEAVLNPHQAFYWICAKEKLKDEGVLTLRHWLREQFQAQ</sequence>
<dbReference type="EMBL" id="BBMN01000003">
    <property type="protein sequence ID" value="GAL04077.1"/>
    <property type="molecule type" value="Genomic_DNA"/>
</dbReference>
<name>A0A090R902_9GAMM</name>
<accession>A0A090R902</accession>
<proteinExistence type="predicted"/>
<evidence type="ECO:0000313" key="2">
    <source>
        <dbReference type="Proteomes" id="UP000029227"/>
    </source>
</evidence>
<dbReference type="eggNOG" id="COG0583">
    <property type="taxonomic scope" value="Bacteria"/>
</dbReference>
<dbReference type="Proteomes" id="UP000029227">
    <property type="component" value="Unassembled WGS sequence"/>
</dbReference>
<reference evidence="1 2" key="1">
    <citation type="journal article" date="2014" name="Genome Announc.">
        <title>Draft Genome Sequences of Two Vibrionaceae Species, Vibrio ponticus C121 and Photobacterium aphoticum C119, Isolated as Coral Reef Microbiota.</title>
        <authorList>
            <person name="Al-saari N."/>
            <person name="Meirelles P.M."/>
            <person name="Mino S."/>
            <person name="Suda W."/>
            <person name="Oshima K."/>
            <person name="Hattori M."/>
            <person name="Ohkuma M."/>
            <person name="Thompson F.L."/>
            <person name="Gomez-Gil B."/>
            <person name="Sawabe T."/>
            <person name="Sawabe T."/>
        </authorList>
    </citation>
    <scope>NUCLEOTIDE SEQUENCE [LARGE SCALE GENOMIC DNA]</scope>
    <source>
        <strain evidence="1 2">JCM 19237</strain>
    </source>
</reference>
<evidence type="ECO:0000313" key="1">
    <source>
        <dbReference type="EMBL" id="GAL04077.1"/>
    </source>
</evidence>
<gene>
    <name evidence="1" type="ORF">JCM19237_2228</name>
</gene>
<dbReference type="STRING" id="754436.JCM19237_2228"/>
<organism evidence="1 2">
    <name type="scientific">Photobacterium aphoticum</name>
    <dbReference type="NCBI Taxonomy" id="754436"/>
    <lineage>
        <taxon>Bacteria</taxon>
        <taxon>Pseudomonadati</taxon>
        <taxon>Pseudomonadota</taxon>
        <taxon>Gammaproteobacteria</taxon>
        <taxon>Vibrionales</taxon>
        <taxon>Vibrionaceae</taxon>
        <taxon>Photobacterium</taxon>
    </lineage>
</organism>
<protein>
    <submittedName>
        <fullName evidence="1">Transcriptional regulator LysR family</fullName>
    </submittedName>
</protein>
<comment type="caution">
    <text evidence="1">The sequence shown here is derived from an EMBL/GenBank/DDBJ whole genome shotgun (WGS) entry which is preliminary data.</text>
</comment>
<dbReference type="AlphaFoldDB" id="A0A090R902"/>